<dbReference type="GO" id="GO:0044782">
    <property type="term" value="P:cilium organization"/>
    <property type="evidence" value="ECO:0007669"/>
    <property type="project" value="TreeGrafter"/>
</dbReference>
<dbReference type="SMART" id="SM00185">
    <property type="entry name" value="ARM"/>
    <property type="match status" value="3"/>
</dbReference>
<dbReference type="RefSeq" id="XP_019773983.2">
    <property type="nucleotide sequence ID" value="XM_019918424.2"/>
</dbReference>
<dbReference type="Pfam" id="PF05804">
    <property type="entry name" value="KAP"/>
    <property type="match status" value="1"/>
</dbReference>
<dbReference type="GO" id="GO:0007018">
    <property type="term" value="P:microtubule-based movement"/>
    <property type="evidence" value="ECO:0007669"/>
    <property type="project" value="TreeGrafter"/>
</dbReference>
<dbReference type="GO" id="GO:0016939">
    <property type="term" value="C:kinesin II complex"/>
    <property type="evidence" value="ECO:0007669"/>
    <property type="project" value="TreeGrafter"/>
</dbReference>
<dbReference type="InterPro" id="IPR008658">
    <property type="entry name" value="KAP3"/>
</dbReference>
<dbReference type="GO" id="GO:0019894">
    <property type="term" value="F:kinesin binding"/>
    <property type="evidence" value="ECO:0007669"/>
    <property type="project" value="InterPro"/>
</dbReference>
<dbReference type="InterPro" id="IPR000225">
    <property type="entry name" value="Armadillo"/>
</dbReference>
<dbReference type="GO" id="GO:0005930">
    <property type="term" value="C:axoneme"/>
    <property type="evidence" value="ECO:0007669"/>
    <property type="project" value="TreeGrafter"/>
</dbReference>
<sequence length="685" mass="78491">MQGEDARYLKRKVKGGNIDVHPSEKALIVQYEVEATILGEMGDPMLGERKECQKIIRLKSLNANTDITSLARKVVEECKLIHPSKLNEVEQLLYYLQNRRDSVSGKEKKEKSSKPKDPPPFEGMEIDEVANINDMDEYIELLYEDIPDKVRGSALILQLARNPDNLEELLLNVALYLLLNLAEDTRTELKMRNKNIVHMLVKALDRDNFELLILVVSFLKKLSIFMENKNDMVEMDIVEKLVKMIPCEHEDLLNITLRLLLNLSFDTGLRNKMVQVGLLPKLTALLGNENYKQIAMCVLYHISMDDRFKSMFAYTDCIPQLMKMLFECSDERIDLELISFCINLAANKRNVQLICEGNGLKMLMKRALKFKDPLLMKMIRNISQHDGPTKNLFIDYVGDLAAQISNDEEEEFVIECLGTLANLTIPDLDWELVLKEYKLVPYLKDKLKPGAAEDDLVLEVVIMIGTVSMDDSCAALLAKSGIIPALIELLNAQQEDDEFVCQIIYVFYQMVFHQATRDVIIKETQAPAYLIDLMHDKNNEIRKVCDNTLDIIAEYDEEWAKKIQSEKFRWHNSQWLEMVESRQMDESEQYLYGDDRIEPYIHEGDILERPDLFYSSDGLVASEGAMSPDFFNDYHLQNGDVAGQHSFPGSLGMDGFGQSVGILGRPATAYGFRPDEPYYYGYGSR</sequence>
<dbReference type="AlphaFoldDB" id="A0A2U3ZZ14"/>
<dbReference type="SMART" id="SM01297">
    <property type="entry name" value="KAP"/>
    <property type="match status" value="1"/>
</dbReference>
<dbReference type="Gene3D" id="1.25.10.10">
    <property type="entry name" value="Leucine-rich Repeat Variant"/>
    <property type="match status" value="1"/>
</dbReference>
<organism evidence="3 4">
    <name type="scientific">Tursiops truncatus</name>
    <name type="common">Atlantic bottle-nosed dolphin</name>
    <name type="synonym">Delphinus truncatus</name>
    <dbReference type="NCBI Taxonomy" id="9739"/>
    <lineage>
        <taxon>Eukaryota</taxon>
        <taxon>Metazoa</taxon>
        <taxon>Chordata</taxon>
        <taxon>Craniata</taxon>
        <taxon>Vertebrata</taxon>
        <taxon>Euteleostomi</taxon>
        <taxon>Mammalia</taxon>
        <taxon>Eutheria</taxon>
        <taxon>Laurasiatheria</taxon>
        <taxon>Artiodactyla</taxon>
        <taxon>Whippomorpha</taxon>
        <taxon>Cetacea</taxon>
        <taxon>Odontoceti</taxon>
        <taxon>Delphinidae</taxon>
        <taxon>Tursiops</taxon>
    </lineage>
</organism>
<dbReference type="PROSITE" id="PS50176">
    <property type="entry name" value="ARM_REPEAT"/>
    <property type="match status" value="1"/>
</dbReference>
<dbReference type="PANTHER" id="PTHR15605">
    <property type="entry name" value="KINESIN-ASSOCIATED PROTEINS"/>
    <property type="match status" value="1"/>
</dbReference>
<dbReference type="InterPro" id="IPR011989">
    <property type="entry name" value="ARM-like"/>
</dbReference>
<feature type="repeat" description="ARM" evidence="1">
    <location>
        <begin position="481"/>
        <end position="525"/>
    </location>
</feature>
<gene>
    <name evidence="4" type="primary">KIFAP3</name>
</gene>
<feature type="compositionally biased region" description="Basic and acidic residues" evidence="2">
    <location>
        <begin position="103"/>
        <end position="119"/>
    </location>
</feature>
<reference evidence="4" key="1">
    <citation type="submission" date="2025-08" db="UniProtKB">
        <authorList>
            <consortium name="RefSeq"/>
        </authorList>
    </citation>
    <scope>IDENTIFICATION</scope>
    <source>
        <tissue evidence="4">Spleen</tissue>
    </source>
</reference>
<evidence type="ECO:0000313" key="3">
    <source>
        <dbReference type="Proteomes" id="UP000245320"/>
    </source>
</evidence>
<feature type="region of interest" description="Disordered" evidence="2">
    <location>
        <begin position="103"/>
        <end position="124"/>
    </location>
</feature>
<evidence type="ECO:0000256" key="1">
    <source>
        <dbReference type="PROSITE-ProRule" id="PRU00259"/>
    </source>
</evidence>
<dbReference type="PANTHER" id="PTHR15605:SF2">
    <property type="entry name" value="KINESIN-ASSOCIATED PROTEIN 3"/>
    <property type="match status" value="1"/>
</dbReference>
<name>A0A2U3ZZ14_TURTR</name>
<evidence type="ECO:0000313" key="4">
    <source>
        <dbReference type="RefSeq" id="XP_019773983.2"/>
    </source>
</evidence>
<keyword evidence="3" id="KW-1185">Reference proteome</keyword>
<dbReference type="CTD" id="22920"/>
<dbReference type="SUPFAM" id="SSF48371">
    <property type="entry name" value="ARM repeat"/>
    <property type="match status" value="1"/>
</dbReference>
<dbReference type="Proteomes" id="UP000245320">
    <property type="component" value="Chromosome 1"/>
</dbReference>
<dbReference type="GO" id="GO:0035869">
    <property type="term" value="C:ciliary transition zone"/>
    <property type="evidence" value="ECO:0007669"/>
    <property type="project" value="TreeGrafter"/>
</dbReference>
<evidence type="ECO:0000256" key="2">
    <source>
        <dbReference type="SAM" id="MobiDB-lite"/>
    </source>
</evidence>
<protein>
    <submittedName>
        <fullName evidence="4">Kinesin-associated protein 3 isoform X3</fullName>
    </submittedName>
</protein>
<proteinExistence type="predicted"/>
<accession>A0A2U3ZZ14</accession>
<dbReference type="InterPro" id="IPR016024">
    <property type="entry name" value="ARM-type_fold"/>
</dbReference>